<proteinExistence type="inferred from homology"/>
<dbReference type="AlphaFoldDB" id="A0A6B2JWL7"/>
<dbReference type="InterPro" id="IPR025713">
    <property type="entry name" value="MotB-like_N_dom"/>
</dbReference>
<dbReference type="GO" id="GO:0005886">
    <property type="term" value="C:plasma membrane"/>
    <property type="evidence" value="ECO:0007669"/>
    <property type="project" value="UniProtKB-SubCell"/>
</dbReference>
<evidence type="ECO:0000256" key="2">
    <source>
        <dbReference type="ARBA" id="ARBA00008914"/>
    </source>
</evidence>
<feature type="domain" description="OmpA-like" evidence="8">
    <location>
        <begin position="179"/>
        <end position="272"/>
    </location>
</feature>
<gene>
    <name evidence="10" type="ORF">GZA08_16240</name>
</gene>
<evidence type="ECO:0000313" key="11">
    <source>
        <dbReference type="Proteomes" id="UP000474757"/>
    </source>
</evidence>
<evidence type="ECO:0000256" key="7">
    <source>
        <dbReference type="SAM" id="Phobius"/>
    </source>
</evidence>
<evidence type="ECO:0000256" key="1">
    <source>
        <dbReference type="ARBA" id="ARBA00004162"/>
    </source>
</evidence>
<dbReference type="PANTHER" id="PTHR30329:SF21">
    <property type="entry name" value="LIPOPROTEIN YIAD-RELATED"/>
    <property type="match status" value="1"/>
</dbReference>
<dbReference type="Pfam" id="PF13677">
    <property type="entry name" value="MotB_plug"/>
    <property type="match status" value="1"/>
</dbReference>
<keyword evidence="5 7" id="KW-1133">Transmembrane helix</keyword>
<evidence type="ECO:0000259" key="9">
    <source>
        <dbReference type="Pfam" id="PF13677"/>
    </source>
</evidence>
<comment type="subcellular location">
    <subcellularLocation>
        <location evidence="1">Cell membrane</location>
        <topology evidence="1">Single-pass membrane protein</topology>
    </subcellularLocation>
</comment>
<dbReference type="SUPFAM" id="SSF103088">
    <property type="entry name" value="OmpA-like"/>
    <property type="match status" value="1"/>
</dbReference>
<feature type="domain" description="Motility protein B-like N-terminal" evidence="9">
    <location>
        <begin position="13"/>
        <end position="64"/>
    </location>
</feature>
<feature type="transmembrane region" description="Helical" evidence="7">
    <location>
        <begin position="28"/>
        <end position="47"/>
    </location>
</feature>
<dbReference type="RefSeq" id="WP_163895581.1">
    <property type="nucleotide sequence ID" value="NZ_JAAFYS010000004.1"/>
</dbReference>
<name>A0A6B2JWL7_9RHOB</name>
<evidence type="ECO:0000256" key="4">
    <source>
        <dbReference type="ARBA" id="ARBA00022692"/>
    </source>
</evidence>
<dbReference type="EMBL" id="JAAGAB010000004">
    <property type="protein sequence ID" value="NDV02520.1"/>
    <property type="molecule type" value="Genomic_DNA"/>
</dbReference>
<sequence length="284" mass="29965">MDGSNAPIIIKRKKVIAGGGHHGGAWKVAYADFVTAMMAFFLLMWLLNATTEQQRKGIADYFSPTIPLSRVSGGGDGVFAGDSTFANDSFAEDGTGVLEHTPDADPESQGLGAPTTIAEAQAEEADRAETAALQEIEEMLNAASGESDLTDLARRHVVTRLTDEGLVIEIFALPGTPIFDAGTAQMRPVTAEIVGMVARLASLVTNEVAIDAHLATRSLVLADNPVWDLSAARAGTVRTALEAGGLDPERVARLTGHADRDPAVPEQAAPRNDRVEIVLLRSQG</sequence>
<dbReference type="InterPro" id="IPR006665">
    <property type="entry name" value="OmpA-like"/>
</dbReference>
<organism evidence="10 11">
    <name type="scientific">Pseudoroseicyclus tamaricis</name>
    <dbReference type="NCBI Taxonomy" id="2705421"/>
    <lineage>
        <taxon>Bacteria</taxon>
        <taxon>Pseudomonadati</taxon>
        <taxon>Pseudomonadota</taxon>
        <taxon>Alphaproteobacteria</taxon>
        <taxon>Rhodobacterales</taxon>
        <taxon>Paracoccaceae</taxon>
        <taxon>Pseudoroseicyclus</taxon>
    </lineage>
</organism>
<dbReference type="InterPro" id="IPR050330">
    <property type="entry name" value="Bact_OuterMem_StrucFunc"/>
</dbReference>
<evidence type="ECO:0000256" key="5">
    <source>
        <dbReference type="ARBA" id="ARBA00022989"/>
    </source>
</evidence>
<evidence type="ECO:0000313" key="10">
    <source>
        <dbReference type="EMBL" id="NDV02520.1"/>
    </source>
</evidence>
<comment type="similarity">
    <text evidence="2">Belongs to the MotB family.</text>
</comment>
<keyword evidence="4 7" id="KW-0812">Transmembrane</keyword>
<keyword evidence="11" id="KW-1185">Reference proteome</keyword>
<dbReference type="Gene3D" id="3.30.1330.60">
    <property type="entry name" value="OmpA-like domain"/>
    <property type="match status" value="1"/>
</dbReference>
<dbReference type="InterPro" id="IPR036737">
    <property type="entry name" value="OmpA-like_sf"/>
</dbReference>
<protein>
    <submittedName>
        <fullName evidence="10">OmpA family protein</fullName>
    </submittedName>
</protein>
<dbReference type="Proteomes" id="UP000474757">
    <property type="component" value="Unassembled WGS sequence"/>
</dbReference>
<reference evidence="10 11" key="1">
    <citation type="submission" date="2020-02" db="EMBL/GenBank/DDBJ databases">
        <title>Pseudoroseicyclus tamarix, sp. nov., isolated from offshore sediment of a Tamarix chinensis forest.</title>
        <authorList>
            <person name="Gai Y."/>
        </authorList>
    </citation>
    <scope>NUCLEOTIDE SEQUENCE [LARGE SCALE GENOMIC DNA]</scope>
    <source>
        <strain evidence="10 11">CLL3-39</strain>
    </source>
</reference>
<accession>A0A6B2JWL7</accession>
<evidence type="ECO:0000256" key="6">
    <source>
        <dbReference type="ARBA" id="ARBA00023136"/>
    </source>
</evidence>
<evidence type="ECO:0000256" key="3">
    <source>
        <dbReference type="ARBA" id="ARBA00022475"/>
    </source>
</evidence>
<evidence type="ECO:0000259" key="8">
    <source>
        <dbReference type="Pfam" id="PF00691"/>
    </source>
</evidence>
<keyword evidence="3" id="KW-1003">Cell membrane</keyword>
<dbReference type="PANTHER" id="PTHR30329">
    <property type="entry name" value="STATOR ELEMENT OF FLAGELLAR MOTOR COMPLEX"/>
    <property type="match status" value="1"/>
</dbReference>
<keyword evidence="6 7" id="KW-0472">Membrane</keyword>
<dbReference type="Pfam" id="PF00691">
    <property type="entry name" value="OmpA"/>
    <property type="match status" value="1"/>
</dbReference>
<comment type="caution">
    <text evidence="10">The sequence shown here is derived from an EMBL/GenBank/DDBJ whole genome shotgun (WGS) entry which is preliminary data.</text>
</comment>